<protein>
    <submittedName>
        <fullName evidence="1">Uncharacterized protein</fullName>
    </submittedName>
</protein>
<accession>A0A7G8AAZ5</accession>
<organism evidence="1">
    <name type="scientific">Pseudomonas aeruginosa</name>
    <dbReference type="NCBI Taxonomy" id="287"/>
    <lineage>
        <taxon>Bacteria</taxon>
        <taxon>Pseudomonadati</taxon>
        <taxon>Pseudomonadota</taxon>
        <taxon>Gammaproteobacteria</taxon>
        <taxon>Pseudomonadales</taxon>
        <taxon>Pseudomonadaceae</taxon>
        <taxon>Pseudomonas</taxon>
    </lineage>
</organism>
<keyword evidence="1" id="KW-0614">Plasmid</keyword>
<dbReference type="EMBL" id="MN208062">
    <property type="protein sequence ID" value="QNI16166.1"/>
    <property type="molecule type" value="Genomic_DNA"/>
</dbReference>
<geneLocation type="plasmid" evidence="1">
    <name>p243931-IMP</name>
</geneLocation>
<reference evidence="1" key="1">
    <citation type="submission" date="2019-07" db="EMBL/GenBank/DDBJ databases">
        <title>Complete sequence of p243931-IMP.</title>
        <authorList>
            <person name="Jiang X."/>
            <person name="Yuan M."/>
            <person name="Zhou D."/>
        </authorList>
    </citation>
    <scope>NUCLEOTIDE SEQUENCE</scope>
    <source>
        <strain evidence="1">243931</strain>
        <plasmid evidence="1">p243931-IMP</plasmid>
    </source>
</reference>
<evidence type="ECO:0000313" key="1">
    <source>
        <dbReference type="EMBL" id="QNI16166.1"/>
    </source>
</evidence>
<dbReference type="AlphaFoldDB" id="A0A7G8AAZ5"/>
<name>A0A7G8AAZ5_PSEAI</name>
<sequence length="97" mass="10242">MATDYTPLSPQSLATLPGVQEVDVVGGILVVLFTDDSSMAVTSAALAEDLGLEKWSALSGEDQVFSLSTTEMLDLITRTASAASSNCKRNPRRNPPL</sequence>
<proteinExistence type="predicted"/>